<dbReference type="SUPFAM" id="SSF53850">
    <property type="entry name" value="Periplasmic binding protein-like II"/>
    <property type="match status" value="1"/>
</dbReference>
<evidence type="ECO:0000313" key="1">
    <source>
        <dbReference type="EMBL" id="MBK0332587.1"/>
    </source>
</evidence>
<dbReference type="PANTHER" id="PTHR43649">
    <property type="entry name" value="ARABINOSE-BINDING PROTEIN-RELATED"/>
    <property type="match status" value="1"/>
</dbReference>
<keyword evidence="2" id="KW-1185">Reference proteome</keyword>
<protein>
    <submittedName>
        <fullName evidence="1">Extracellular solute-binding protein</fullName>
    </submittedName>
</protein>
<reference evidence="1 2" key="1">
    <citation type="submission" date="2020-12" db="EMBL/GenBank/DDBJ databases">
        <title>Brachybacterium sp. MASK1Z-5, whole genome shotgun sequence.</title>
        <authorList>
            <person name="Tuo L."/>
        </authorList>
    </citation>
    <scope>NUCLEOTIDE SEQUENCE [LARGE SCALE GENOMIC DNA]</scope>
    <source>
        <strain evidence="1 2">MASK1Z-5</strain>
    </source>
</reference>
<proteinExistence type="predicted"/>
<dbReference type="Gene3D" id="3.40.190.10">
    <property type="entry name" value="Periplasmic binding protein-like II"/>
    <property type="match status" value="1"/>
</dbReference>
<organism evidence="1 2">
    <name type="scientific">Brachybacterium halotolerans</name>
    <dbReference type="NCBI Taxonomy" id="2795215"/>
    <lineage>
        <taxon>Bacteria</taxon>
        <taxon>Bacillati</taxon>
        <taxon>Actinomycetota</taxon>
        <taxon>Actinomycetes</taxon>
        <taxon>Micrococcales</taxon>
        <taxon>Dermabacteraceae</taxon>
        <taxon>Brachybacterium</taxon>
    </lineage>
</organism>
<dbReference type="PANTHER" id="PTHR43649:SF12">
    <property type="entry name" value="DIACETYLCHITOBIOSE BINDING PROTEIN DASA"/>
    <property type="match status" value="1"/>
</dbReference>
<comment type="caution">
    <text evidence="1">The sequence shown here is derived from an EMBL/GenBank/DDBJ whole genome shotgun (WGS) entry which is preliminary data.</text>
</comment>
<accession>A0ABS1BDE2</accession>
<name>A0ABS1BDE2_9MICO</name>
<dbReference type="Proteomes" id="UP000612352">
    <property type="component" value="Unassembled WGS sequence"/>
</dbReference>
<sequence>MSATIEKVDDDLRDQRWDMPMMDRAALLSRRALLAGAGVGLLGASGALTACGGPTGDPSTRLYTWISSASDREQWEAFIGAAKQEDPGFALTLEGPSFEDFWTKAKTRMTAKDAPALLTTQAARTQEIGPLLAPLDGLAQDAGVDLGAFNEAMMTAMTVDGTIRAVPYDAEPMVLYFNRSLFEAAGLELPGLDYTTDHFLDDAKALTSGDVHGLAISAGLVHLGMAIGFADGGAPVADGGLTLTDPAIVEGMQFGFDLVTEHGVATAPSAVDSEPAAQQELMGGTAAMYVDGPWMYQVYADALGDDLGVGVIPSRSGDARGLIQGSGFGIAAEADDPAAAFRTLAAITTPNVIGSVAHARGTFPSLAQERDRWAEGKPEDSVRAVTALADSGQPLVTTSNWNEIVSVFAQYATDGFRGRRTAQQILGEIQEATAR</sequence>
<dbReference type="RefSeq" id="WP_200503492.1">
    <property type="nucleotide sequence ID" value="NZ_JAEDAJ010000011.1"/>
</dbReference>
<dbReference type="EMBL" id="JAEDAJ010000011">
    <property type="protein sequence ID" value="MBK0332587.1"/>
    <property type="molecule type" value="Genomic_DNA"/>
</dbReference>
<dbReference type="InterPro" id="IPR050490">
    <property type="entry name" value="Bact_solute-bd_prot1"/>
</dbReference>
<dbReference type="InterPro" id="IPR006059">
    <property type="entry name" value="SBP"/>
</dbReference>
<evidence type="ECO:0000313" key="2">
    <source>
        <dbReference type="Proteomes" id="UP000612352"/>
    </source>
</evidence>
<dbReference type="Pfam" id="PF13416">
    <property type="entry name" value="SBP_bac_8"/>
    <property type="match status" value="1"/>
</dbReference>
<gene>
    <name evidence="1" type="ORF">I8D64_14395</name>
</gene>